<dbReference type="SUPFAM" id="SSF51569">
    <property type="entry name" value="Aldolase"/>
    <property type="match status" value="1"/>
</dbReference>
<dbReference type="InterPro" id="IPR002220">
    <property type="entry name" value="DapA-like"/>
</dbReference>
<gene>
    <name evidence="2" type="ORF">AUP43_07935</name>
</gene>
<sequence>MHWSDIPVDALSVLRKGVAIPAHPLALRADRSFDIERQRALTRYYIDAGAGGLAVGVHTTQFAIRDVGLYEPVLEAALETASAWTDRPLIRIAGLVGRTDQAVREAGVARGIGYHAGLLSLAAMKGASEDELIAHCTRVAAEIPVVGFYLQPSVGGIRLSFDFWRRFSAIDNVVAIKMAPFNRYATLDVVRGVIAAGAADRVTLYTGNDDHIVADLVTPYRLPRGDAPVTLRIKGGLLGHWSVWLKAAVALLERCQVEAAKPSVSADLLALDSQVTDCNAALFDVAHNFHGCIAGCHEILRRQGLLEGIWCLDPQEGLSPGQAAELTRVQRAYPHLTDDGFVAANLDRWLSGDHRTALKDIAA</sequence>
<dbReference type="Gene3D" id="3.20.20.70">
    <property type="entry name" value="Aldolase class I"/>
    <property type="match status" value="1"/>
</dbReference>
<keyword evidence="1" id="KW-0456">Lyase</keyword>
<dbReference type="STRING" id="580166.AUP43_07935"/>
<dbReference type="SMART" id="SM01130">
    <property type="entry name" value="DHDPS"/>
    <property type="match status" value="1"/>
</dbReference>
<name>A0A154W662_9PROT</name>
<dbReference type="PANTHER" id="PTHR12128:SF51">
    <property type="entry name" value="BLL4205 PROTEIN"/>
    <property type="match status" value="1"/>
</dbReference>
<organism evidence="2 3">
    <name type="scientific">Oceanibaculum pacificum</name>
    <dbReference type="NCBI Taxonomy" id="580166"/>
    <lineage>
        <taxon>Bacteria</taxon>
        <taxon>Pseudomonadati</taxon>
        <taxon>Pseudomonadota</taxon>
        <taxon>Alphaproteobacteria</taxon>
        <taxon>Rhodospirillales</taxon>
        <taxon>Oceanibaculaceae</taxon>
        <taxon>Oceanibaculum</taxon>
    </lineage>
</organism>
<dbReference type="Proteomes" id="UP000076400">
    <property type="component" value="Unassembled WGS sequence"/>
</dbReference>
<dbReference type="Pfam" id="PF00701">
    <property type="entry name" value="DHDPS"/>
    <property type="match status" value="1"/>
</dbReference>
<comment type="caution">
    <text evidence="2">The sequence shown here is derived from an EMBL/GenBank/DDBJ whole genome shotgun (WGS) entry which is preliminary data.</text>
</comment>
<dbReference type="EMBL" id="LPXN01000101">
    <property type="protein sequence ID" value="KZD09035.1"/>
    <property type="molecule type" value="Genomic_DNA"/>
</dbReference>
<proteinExistence type="predicted"/>
<reference evidence="2 3" key="1">
    <citation type="submission" date="2015-12" db="EMBL/GenBank/DDBJ databases">
        <title>Genome sequence of Oceanibaculum pacificum MCCC 1A02656.</title>
        <authorList>
            <person name="Lu L."/>
            <person name="Lai Q."/>
            <person name="Shao Z."/>
            <person name="Qian P."/>
        </authorList>
    </citation>
    <scope>NUCLEOTIDE SEQUENCE [LARGE SCALE GENOMIC DNA]</scope>
    <source>
        <strain evidence="2 3">MCCC 1A02656</strain>
    </source>
</reference>
<keyword evidence="3" id="KW-1185">Reference proteome</keyword>
<dbReference type="PANTHER" id="PTHR12128">
    <property type="entry name" value="DIHYDRODIPICOLINATE SYNTHASE"/>
    <property type="match status" value="1"/>
</dbReference>
<protein>
    <submittedName>
        <fullName evidence="2">Dihydrodipicolinate synthase family protein</fullName>
    </submittedName>
</protein>
<dbReference type="InterPro" id="IPR013785">
    <property type="entry name" value="Aldolase_TIM"/>
</dbReference>
<evidence type="ECO:0000313" key="3">
    <source>
        <dbReference type="Proteomes" id="UP000076400"/>
    </source>
</evidence>
<evidence type="ECO:0000256" key="1">
    <source>
        <dbReference type="ARBA" id="ARBA00023239"/>
    </source>
</evidence>
<accession>A0A154W662</accession>
<dbReference type="GO" id="GO:0008840">
    <property type="term" value="F:4-hydroxy-tetrahydrodipicolinate synthase activity"/>
    <property type="evidence" value="ECO:0007669"/>
    <property type="project" value="TreeGrafter"/>
</dbReference>
<evidence type="ECO:0000313" key="2">
    <source>
        <dbReference type="EMBL" id="KZD09035.1"/>
    </source>
</evidence>
<dbReference type="AlphaFoldDB" id="A0A154W662"/>